<reference evidence="7 29" key="1">
    <citation type="submission" date="2014-05" db="EMBL/GenBank/DDBJ databases">
        <title>Novel Listeriaceae from food processing environments.</title>
        <authorList>
            <person name="den Bakker H.C."/>
        </authorList>
    </citation>
    <scope>NUCLEOTIDE SEQUENCE [LARGE SCALE GENOMIC DNA]</scope>
    <source>
        <strain evidence="7 29">FSL A5-0281</strain>
    </source>
</reference>
<dbReference type="GO" id="GO:0016740">
    <property type="term" value="F:transferase activity"/>
    <property type="evidence" value="ECO:0007669"/>
    <property type="project" value="UniProtKB-KW"/>
</dbReference>
<dbReference type="EMBL" id="JAARYY010000010">
    <property type="protein sequence ID" value="MBC2245301.1"/>
    <property type="molecule type" value="Genomic_DNA"/>
</dbReference>
<evidence type="ECO:0000256" key="1">
    <source>
        <dbReference type="ARBA" id="ARBA00010757"/>
    </source>
</evidence>
<evidence type="ECO:0000313" key="46">
    <source>
        <dbReference type="Proteomes" id="UP000565628"/>
    </source>
</evidence>
<keyword evidence="6" id="KW-0648">Protein biosynthesis</keyword>
<evidence type="ECO:0000313" key="36">
    <source>
        <dbReference type="Proteomes" id="UP000541955"/>
    </source>
</evidence>
<keyword evidence="6" id="KW-0067">ATP-binding</keyword>
<evidence type="ECO:0000313" key="27">
    <source>
        <dbReference type="EMBL" id="MBC2311301.1"/>
    </source>
</evidence>
<evidence type="ECO:0000313" key="45">
    <source>
        <dbReference type="Proteomes" id="UP000553016"/>
    </source>
</evidence>
<evidence type="ECO:0000313" key="35">
    <source>
        <dbReference type="Proteomes" id="UP000541735"/>
    </source>
</evidence>
<dbReference type="Proteomes" id="UP000541955">
    <property type="component" value="Unassembled WGS sequence"/>
</dbReference>
<dbReference type="Proteomes" id="UP000544413">
    <property type="component" value="Unassembled WGS sequence"/>
</dbReference>
<comment type="similarity">
    <text evidence="1 6">Belongs to the GatC family.</text>
</comment>
<dbReference type="Pfam" id="PF02686">
    <property type="entry name" value="GatC"/>
    <property type="match status" value="1"/>
</dbReference>
<evidence type="ECO:0000313" key="37">
    <source>
        <dbReference type="Proteomes" id="UP000543005"/>
    </source>
</evidence>
<evidence type="ECO:0000313" key="32">
    <source>
        <dbReference type="Proteomes" id="UP000532866"/>
    </source>
</evidence>
<evidence type="ECO:0000313" key="13">
    <source>
        <dbReference type="EMBL" id="MBC1563414.1"/>
    </source>
</evidence>
<evidence type="ECO:0000313" key="17">
    <source>
        <dbReference type="EMBL" id="MBC1794753.1"/>
    </source>
</evidence>
<dbReference type="Proteomes" id="UP000543005">
    <property type="component" value="Unassembled WGS sequence"/>
</dbReference>
<dbReference type="EMBL" id="JAARYH010000007">
    <property type="protein sequence ID" value="MBC2167837.1"/>
    <property type="molecule type" value="Genomic_DNA"/>
</dbReference>
<evidence type="ECO:0000313" key="14">
    <source>
        <dbReference type="EMBL" id="MBC1567038.1"/>
    </source>
</evidence>
<evidence type="ECO:0000313" key="19">
    <source>
        <dbReference type="EMBL" id="MBC2005236.1"/>
    </source>
</evidence>
<evidence type="ECO:0000313" key="25">
    <source>
        <dbReference type="EMBL" id="MBC2285484.1"/>
    </source>
</evidence>
<dbReference type="PANTHER" id="PTHR15004:SF0">
    <property type="entry name" value="GLUTAMYL-TRNA(GLN) AMIDOTRANSFERASE SUBUNIT C, MITOCHONDRIAL"/>
    <property type="match status" value="1"/>
</dbReference>
<dbReference type="GO" id="GO:0070681">
    <property type="term" value="P:glutaminyl-tRNAGln biosynthesis via transamidation"/>
    <property type="evidence" value="ECO:0007669"/>
    <property type="project" value="TreeGrafter"/>
</dbReference>
<evidence type="ECO:0000313" key="43">
    <source>
        <dbReference type="Proteomes" id="UP000548082"/>
    </source>
</evidence>
<dbReference type="EMBL" id="JAARWW010000008">
    <property type="protein sequence ID" value="MBC2005236.1"/>
    <property type="molecule type" value="Genomic_DNA"/>
</dbReference>
<dbReference type="GO" id="GO:0005524">
    <property type="term" value="F:ATP binding"/>
    <property type="evidence" value="ECO:0007669"/>
    <property type="project" value="UniProtKB-KW"/>
</dbReference>
<evidence type="ECO:0000313" key="12">
    <source>
        <dbReference type="EMBL" id="MBC1492987.1"/>
    </source>
</evidence>
<evidence type="ECO:0000256" key="5">
    <source>
        <dbReference type="ARBA" id="ARBA00047913"/>
    </source>
</evidence>
<accession>A0A099WIA8</accession>
<evidence type="ECO:0000313" key="11">
    <source>
        <dbReference type="EMBL" id="MBC1402765.1"/>
    </source>
</evidence>
<dbReference type="EMBL" id="JAARSH010000014">
    <property type="protein sequence ID" value="MBC1617793.1"/>
    <property type="molecule type" value="Genomic_DNA"/>
</dbReference>
<organism evidence="7 29">
    <name type="scientific">Listeria booriae</name>
    <dbReference type="NCBI Taxonomy" id="1552123"/>
    <lineage>
        <taxon>Bacteria</taxon>
        <taxon>Bacillati</taxon>
        <taxon>Bacillota</taxon>
        <taxon>Bacilli</taxon>
        <taxon>Bacillales</taxon>
        <taxon>Listeriaceae</taxon>
        <taxon>Listeria</taxon>
    </lineage>
</organism>
<dbReference type="EMBL" id="JAARUV010000007">
    <property type="protein sequence ID" value="MBC1780234.1"/>
    <property type="molecule type" value="Genomic_DNA"/>
</dbReference>
<dbReference type="RefSeq" id="WP_036083505.1">
    <property type="nucleotide sequence ID" value="NZ_CBCSHQ010000015.1"/>
</dbReference>
<dbReference type="Proteomes" id="UP000519573">
    <property type="component" value="Unassembled WGS sequence"/>
</dbReference>
<evidence type="ECO:0000313" key="18">
    <source>
        <dbReference type="EMBL" id="MBC1797919.1"/>
    </source>
</evidence>
<dbReference type="Proteomes" id="UP000550367">
    <property type="component" value="Unassembled WGS sequence"/>
</dbReference>
<evidence type="ECO:0000313" key="44">
    <source>
        <dbReference type="Proteomes" id="UP000550367"/>
    </source>
</evidence>
<evidence type="ECO:0000313" key="48">
    <source>
        <dbReference type="Proteomes" id="UP000585696"/>
    </source>
</evidence>
<evidence type="ECO:0000256" key="4">
    <source>
        <dbReference type="ARBA" id="ARBA00047380"/>
    </source>
</evidence>
<evidence type="ECO:0000313" key="30">
    <source>
        <dbReference type="Proteomes" id="UP000519573"/>
    </source>
</evidence>
<evidence type="ECO:0000313" key="40">
    <source>
        <dbReference type="Proteomes" id="UP000546244"/>
    </source>
</evidence>
<dbReference type="eggNOG" id="COG0721">
    <property type="taxonomic scope" value="Bacteria"/>
</dbReference>
<dbReference type="Proteomes" id="UP000541735">
    <property type="component" value="Unassembled WGS sequence"/>
</dbReference>
<comment type="subunit">
    <text evidence="2 6">Heterotrimer of A, B and C subunits.</text>
</comment>
<keyword evidence="6 8" id="KW-0436">Ligase</keyword>
<dbReference type="NCBIfam" id="TIGR00135">
    <property type="entry name" value="gatC"/>
    <property type="match status" value="1"/>
</dbReference>
<comment type="catalytic activity">
    <reaction evidence="4 6">
        <text>L-aspartyl-tRNA(Asn) + L-glutamine + ATP + H2O = L-asparaginyl-tRNA(Asn) + L-glutamate + ADP + phosphate + 2 H(+)</text>
        <dbReference type="Rhea" id="RHEA:14513"/>
        <dbReference type="Rhea" id="RHEA-COMP:9674"/>
        <dbReference type="Rhea" id="RHEA-COMP:9677"/>
        <dbReference type="ChEBI" id="CHEBI:15377"/>
        <dbReference type="ChEBI" id="CHEBI:15378"/>
        <dbReference type="ChEBI" id="CHEBI:29985"/>
        <dbReference type="ChEBI" id="CHEBI:30616"/>
        <dbReference type="ChEBI" id="CHEBI:43474"/>
        <dbReference type="ChEBI" id="CHEBI:58359"/>
        <dbReference type="ChEBI" id="CHEBI:78515"/>
        <dbReference type="ChEBI" id="CHEBI:78516"/>
        <dbReference type="ChEBI" id="CHEBI:456216"/>
    </reaction>
</comment>
<dbReference type="GO" id="GO:0006412">
    <property type="term" value="P:translation"/>
    <property type="evidence" value="ECO:0007669"/>
    <property type="project" value="UniProtKB-UniRule"/>
</dbReference>
<dbReference type="AlphaFoldDB" id="A0A099WIA8"/>
<dbReference type="InterPro" id="IPR003837">
    <property type="entry name" value="GatC"/>
</dbReference>
<dbReference type="EMBL" id="JAARVD010000008">
    <property type="protein sequence ID" value="MBC1797919.1"/>
    <property type="molecule type" value="Genomic_DNA"/>
</dbReference>
<evidence type="ECO:0000313" key="8">
    <source>
        <dbReference type="EMBL" id="MBC1318066.1"/>
    </source>
</evidence>
<name>A0A099WIA8_9LIST</name>
<dbReference type="Proteomes" id="UP000546244">
    <property type="component" value="Unassembled WGS sequence"/>
</dbReference>
<dbReference type="EMBL" id="JAARMV010000005">
    <property type="protein sequence ID" value="MBC2373416.1"/>
    <property type="molecule type" value="Genomic_DNA"/>
</dbReference>
<dbReference type="HAMAP" id="MF_00122">
    <property type="entry name" value="GatC"/>
    <property type="match status" value="1"/>
</dbReference>
<dbReference type="Proteomes" id="UP000547643">
    <property type="component" value="Unassembled WGS sequence"/>
</dbReference>
<evidence type="ECO:0000313" key="31">
    <source>
        <dbReference type="Proteomes" id="UP000529446"/>
    </source>
</evidence>
<dbReference type="Proteomes" id="UP000546806">
    <property type="component" value="Unassembled WGS sequence"/>
</dbReference>
<keyword evidence="29" id="KW-1185">Reference proteome</keyword>
<dbReference type="Proteomes" id="UP000565628">
    <property type="component" value="Unassembled WGS sequence"/>
</dbReference>
<dbReference type="EMBL" id="JAARXI010000008">
    <property type="protein sequence ID" value="MBC2117852.1"/>
    <property type="molecule type" value="Genomic_DNA"/>
</dbReference>
<dbReference type="Proteomes" id="UP000029844">
    <property type="component" value="Unassembled WGS sequence"/>
</dbReference>
<comment type="function">
    <text evidence="3 6">Allows the formation of correctly charged Asn-tRNA(Asn) or Gln-tRNA(Gln) through the transamidation of misacylated Asp-tRNA(Asn) or Glu-tRNA(Gln) in organisms which lack either or both of asparaginyl-tRNA or glutaminyl-tRNA synthetases. The reaction takes place in the presence of glutamine and ATP through an activated phospho-Asp-tRNA(Asn) or phospho-Glu-tRNA(Gln).</text>
</comment>
<evidence type="ECO:0000313" key="34">
    <source>
        <dbReference type="Proteomes" id="UP000539064"/>
    </source>
</evidence>
<dbReference type="EMBL" id="JAAROL010000007">
    <property type="protein sequence ID" value="MBC1333177.1"/>
    <property type="molecule type" value="Genomic_DNA"/>
</dbReference>
<evidence type="ECO:0000313" key="7">
    <source>
        <dbReference type="EMBL" id="KGL44283.1"/>
    </source>
</evidence>
<proteinExistence type="inferred from homology"/>
<evidence type="ECO:0000313" key="33">
    <source>
        <dbReference type="Proteomes" id="UP000533953"/>
    </source>
</evidence>
<dbReference type="EMBL" id="JAARRW010000008">
    <property type="protein sequence ID" value="MBC1563414.1"/>
    <property type="molecule type" value="Genomic_DNA"/>
</dbReference>
<dbReference type="Proteomes" id="UP000586951">
    <property type="component" value="Unassembled WGS sequence"/>
</dbReference>
<evidence type="ECO:0000313" key="9">
    <source>
        <dbReference type="EMBL" id="MBC1333177.1"/>
    </source>
</evidence>
<dbReference type="Proteomes" id="UP000533953">
    <property type="component" value="Unassembled WGS sequence"/>
</dbReference>
<protein>
    <recommendedName>
        <fullName evidence="6">Aspartyl/glutamyl-tRNA(Asn/Gln) amidotransferase subunit C</fullName>
        <shortName evidence="6">Asp/Glu-ADT subunit C</shortName>
        <ecNumber evidence="6">6.3.5.-</ecNumber>
    </recommendedName>
</protein>
<dbReference type="GeneID" id="58716107"/>
<dbReference type="Proteomes" id="UP000529446">
    <property type="component" value="Unassembled WGS sequence"/>
</dbReference>
<dbReference type="EMBL" id="JAARPT010000009">
    <property type="protein sequence ID" value="MBC1402765.1"/>
    <property type="molecule type" value="Genomic_DNA"/>
</dbReference>
<evidence type="ECO:0000313" key="49">
    <source>
        <dbReference type="Proteomes" id="UP000586951"/>
    </source>
</evidence>
<evidence type="ECO:0000313" key="47">
    <source>
        <dbReference type="Proteomes" id="UP000574104"/>
    </source>
</evidence>
<gene>
    <name evidence="6 8" type="primary">gatC</name>
    <name evidence="7" type="ORF">EP57_01425</name>
    <name evidence="9" type="ORF">HB759_14625</name>
    <name evidence="8" type="ORF">HB811_14890</name>
    <name evidence="11" type="ORF">HB836_14325</name>
    <name evidence="10" type="ORF">HB847_13915</name>
    <name evidence="13" type="ORF">HB902_15170</name>
    <name evidence="15" type="ORF">HB904_16455</name>
    <name evidence="14" type="ORF">HB907_16645</name>
    <name evidence="28" type="ORF">HBP98_15500</name>
    <name evidence="16" type="ORF">HCA46_15420</name>
    <name evidence="17" type="ORF">HCA52_15065</name>
    <name evidence="18" type="ORF">HCA55_14385</name>
    <name evidence="19" type="ORF">HCA78_15780</name>
    <name evidence="20" type="ORF">HCB06_14565</name>
    <name evidence="24" type="ORF">HCB25_14550</name>
    <name evidence="21" type="ORF">HCB26_14765</name>
    <name evidence="22" type="ORF">HCB27_15560</name>
    <name evidence="23" type="ORF">HCB35_17135</name>
    <name evidence="25" type="ORF">HCB69_13930</name>
    <name evidence="26" type="ORF">HCC36_15720</name>
    <name evidence="12" type="ORF">HCI99_14300</name>
    <name evidence="27" type="ORF">HCJ81_10400</name>
</gene>
<comment type="caution">
    <text evidence="7">The sequence shown here is derived from an EMBL/GenBank/DDBJ whole genome shotgun (WGS) entry which is preliminary data.</text>
</comment>
<dbReference type="GO" id="GO:0006450">
    <property type="term" value="P:regulation of translational fidelity"/>
    <property type="evidence" value="ECO:0007669"/>
    <property type="project" value="InterPro"/>
</dbReference>
<dbReference type="EMBL" id="JAARRU010000008">
    <property type="protein sequence ID" value="MBC1567038.1"/>
    <property type="molecule type" value="Genomic_DNA"/>
</dbReference>
<dbReference type="STRING" id="1552123.EP57_01425"/>
<keyword evidence="6" id="KW-0547">Nucleotide-binding</keyword>
<dbReference type="EMBL" id="JAASWV010000013">
    <property type="protein sequence ID" value="MBC2311301.1"/>
    <property type="molecule type" value="Genomic_DNA"/>
</dbReference>
<evidence type="ECO:0000313" key="50">
    <source>
        <dbReference type="Proteomes" id="UP000591929"/>
    </source>
</evidence>
<reference evidence="30 31" key="2">
    <citation type="submission" date="2020-03" db="EMBL/GenBank/DDBJ databases">
        <title>Soil Listeria distribution.</title>
        <authorList>
            <person name="Liao J."/>
            <person name="Wiedmann M."/>
        </authorList>
    </citation>
    <scope>NUCLEOTIDE SEQUENCE [LARGE SCALE GENOMIC DNA]</scope>
    <source>
        <strain evidence="27 46">FSL L7-0039</strain>
        <strain evidence="26 37">FSL L7-0051</strain>
        <strain evidence="25 48">FSL L7-0054</strain>
        <strain evidence="23 45">FSL L7-0149</strain>
        <strain evidence="24 44">FSL L7-0153</strain>
        <strain evidence="21 30">FSL L7-0245</strain>
        <strain evidence="22 35">FSL L7-0259</strain>
        <strain evidence="20 31">FSL L7-0360</strain>
        <strain evidence="19 41">FSL L7-0435</strain>
        <strain evidence="17 34">FSL L7-0978</strain>
        <strain evidence="18 43">FSL L7-0990</strain>
        <strain evidence="16 42">FSL L7-1017</strain>
        <strain evidence="15 47">FSL L7-1299</strain>
        <strain evidence="13 36">FSL L7-1387</strain>
        <strain evidence="14 49">FSL L7-1427</strain>
        <strain evidence="12 33">FSL L7-1547</strain>
        <strain evidence="11 39">FSL L7-1658</strain>
        <strain evidence="10 50">FSL L7-1681</strain>
        <strain evidence="8 38">FSL L7-1816</strain>
        <strain evidence="9 32">FSL L7-1833</strain>
        <strain evidence="28 40">FSL L7-1850</strain>
    </source>
</reference>
<evidence type="ECO:0000313" key="10">
    <source>
        <dbReference type="EMBL" id="MBC1373447.1"/>
    </source>
</evidence>
<dbReference type="Proteomes" id="UP000539064">
    <property type="component" value="Unassembled WGS sequence"/>
</dbReference>
<evidence type="ECO:0000256" key="6">
    <source>
        <dbReference type="HAMAP-Rule" id="MF_00122"/>
    </source>
</evidence>
<keyword evidence="7" id="KW-0808">Transferase</keyword>
<evidence type="ECO:0000313" key="21">
    <source>
        <dbReference type="EMBL" id="MBC2167837.1"/>
    </source>
</evidence>
<dbReference type="EMBL" id="JAASTX010000023">
    <property type="protein sequence ID" value="MBC1492987.1"/>
    <property type="molecule type" value="Genomic_DNA"/>
</dbReference>
<evidence type="ECO:0000313" key="28">
    <source>
        <dbReference type="EMBL" id="MBC2373416.1"/>
    </source>
</evidence>
<dbReference type="EMBL" id="JAARZS010000046">
    <property type="protein sequence ID" value="MBC2285484.1"/>
    <property type="molecule type" value="Genomic_DNA"/>
</dbReference>
<evidence type="ECO:0000313" key="20">
    <source>
        <dbReference type="EMBL" id="MBC2117852.1"/>
    </source>
</evidence>
<evidence type="ECO:0000313" key="42">
    <source>
        <dbReference type="Proteomes" id="UP000547643"/>
    </source>
</evidence>
<evidence type="ECO:0000256" key="3">
    <source>
        <dbReference type="ARBA" id="ARBA00024799"/>
    </source>
</evidence>
<dbReference type="Proteomes" id="UP000553016">
    <property type="component" value="Unassembled WGS sequence"/>
</dbReference>
<dbReference type="EMBL" id="JAAROV010000005">
    <property type="protein sequence ID" value="MBC1318066.1"/>
    <property type="molecule type" value="Genomic_DNA"/>
</dbReference>
<dbReference type="Proteomes" id="UP000574104">
    <property type="component" value="Unassembled WGS sequence"/>
</dbReference>
<evidence type="ECO:0000313" key="15">
    <source>
        <dbReference type="EMBL" id="MBC1617793.1"/>
    </source>
</evidence>
<sequence length="97" mass="10817">MTTISKETVEKVANLARLEVSDQEAEKFAEQLGNIIHMVEKLDELDTANVEPTSHAIEVSNVLREDVSIPGLPREEVLKNAPDKQDGMFKVPTIMED</sequence>
<evidence type="ECO:0000256" key="2">
    <source>
        <dbReference type="ARBA" id="ARBA00011123"/>
    </source>
</evidence>
<evidence type="ECO:0000313" key="16">
    <source>
        <dbReference type="EMBL" id="MBC1780234.1"/>
    </source>
</evidence>
<dbReference type="Gene3D" id="1.10.20.60">
    <property type="entry name" value="Glu-tRNAGln amidotransferase C subunit, N-terminal domain"/>
    <property type="match status" value="1"/>
</dbReference>
<evidence type="ECO:0000313" key="38">
    <source>
        <dbReference type="Proteomes" id="UP000543379"/>
    </source>
</evidence>
<dbReference type="EMBL" id="JAARYD010000009">
    <property type="protein sequence ID" value="MBC2178046.1"/>
    <property type="molecule type" value="Genomic_DNA"/>
</dbReference>
<dbReference type="SUPFAM" id="SSF141000">
    <property type="entry name" value="Glu-tRNAGln amidotransferase C subunit"/>
    <property type="match status" value="1"/>
</dbReference>
<dbReference type="Proteomes" id="UP000585696">
    <property type="component" value="Unassembled WGS sequence"/>
</dbReference>
<dbReference type="GO" id="GO:0050567">
    <property type="term" value="F:glutaminyl-tRNA synthase (glutamine-hydrolyzing) activity"/>
    <property type="evidence" value="ECO:0007669"/>
    <property type="project" value="UniProtKB-UniRule"/>
</dbReference>
<dbReference type="Proteomes" id="UP000543379">
    <property type="component" value="Unassembled WGS sequence"/>
</dbReference>
<dbReference type="Proteomes" id="UP000532866">
    <property type="component" value="Unassembled WGS sequence"/>
</dbReference>
<dbReference type="Proteomes" id="UP000591929">
    <property type="component" value="Unassembled WGS sequence"/>
</dbReference>
<dbReference type="InterPro" id="IPR036113">
    <property type="entry name" value="Asp/Glu-ADT_sf_sub_c"/>
</dbReference>
<comment type="catalytic activity">
    <reaction evidence="5 6">
        <text>L-glutamyl-tRNA(Gln) + L-glutamine + ATP + H2O = L-glutaminyl-tRNA(Gln) + L-glutamate + ADP + phosphate + H(+)</text>
        <dbReference type="Rhea" id="RHEA:17521"/>
        <dbReference type="Rhea" id="RHEA-COMP:9681"/>
        <dbReference type="Rhea" id="RHEA-COMP:9684"/>
        <dbReference type="ChEBI" id="CHEBI:15377"/>
        <dbReference type="ChEBI" id="CHEBI:15378"/>
        <dbReference type="ChEBI" id="CHEBI:29985"/>
        <dbReference type="ChEBI" id="CHEBI:30616"/>
        <dbReference type="ChEBI" id="CHEBI:43474"/>
        <dbReference type="ChEBI" id="CHEBI:58359"/>
        <dbReference type="ChEBI" id="CHEBI:78520"/>
        <dbReference type="ChEBI" id="CHEBI:78521"/>
        <dbReference type="ChEBI" id="CHEBI:456216"/>
    </reaction>
</comment>
<evidence type="ECO:0000313" key="24">
    <source>
        <dbReference type="EMBL" id="MBC2245301.1"/>
    </source>
</evidence>
<dbReference type="EC" id="6.3.5.-" evidence="6"/>
<evidence type="ECO:0000313" key="39">
    <source>
        <dbReference type="Proteomes" id="UP000544413"/>
    </source>
</evidence>
<dbReference type="EMBL" id="JNFA01000003">
    <property type="protein sequence ID" value="KGL44283.1"/>
    <property type="molecule type" value="Genomic_DNA"/>
</dbReference>
<dbReference type="EMBL" id="JAARZA010000010">
    <property type="protein sequence ID" value="MBC2242202.1"/>
    <property type="molecule type" value="Genomic_DNA"/>
</dbReference>
<dbReference type="EMBL" id="JAARVG010000017">
    <property type="protein sequence ID" value="MBC1794753.1"/>
    <property type="molecule type" value="Genomic_DNA"/>
</dbReference>
<dbReference type="PANTHER" id="PTHR15004">
    <property type="entry name" value="GLUTAMYL-TRNA(GLN) AMIDOTRANSFERASE SUBUNIT C, MITOCHONDRIAL"/>
    <property type="match status" value="1"/>
</dbReference>
<evidence type="ECO:0000313" key="22">
    <source>
        <dbReference type="EMBL" id="MBC2178046.1"/>
    </source>
</evidence>
<dbReference type="Proteomes" id="UP000548082">
    <property type="component" value="Unassembled WGS sequence"/>
</dbReference>
<dbReference type="EMBL" id="JAARPL010000011">
    <property type="protein sequence ID" value="MBC1373447.1"/>
    <property type="molecule type" value="Genomic_DNA"/>
</dbReference>
<dbReference type="OrthoDB" id="9813938at2"/>
<evidence type="ECO:0000313" key="29">
    <source>
        <dbReference type="Proteomes" id="UP000029844"/>
    </source>
</evidence>
<evidence type="ECO:0000313" key="26">
    <source>
        <dbReference type="EMBL" id="MBC2294672.1"/>
    </source>
</evidence>
<dbReference type="EMBL" id="JAARZT010000041">
    <property type="protein sequence ID" value="MBC2294672.1"/>
    <property type="molecule type" value="Genomic_DNA"/>
</dbReference>
<evidence type="ECO:0000313" key="41">
    <source>
        <dbReference type="Proteomes" id="UP000546806"/>
    </source>
</evidence>
<evidence type="ECO:0000313" key="23">
    <source>
        <dbReference type="EMBL" id="MBC2242202.1"/>
    </source>
</evidence>